<accession>A0A1X2IT03</accession>
<reference evidence="2 3" key="1">
    <citation type="submission" date="2016-07" db="EMBL/GenBank/DDBJ databases">
        <title>Pervasive Adenine N6-methylation of Active Genes in Fungi.</title>
        <authorList>
            <consortium name="DOE Joint Genome Institute"/>
            <person name="Mondo S.J."/>
            <person name="Dannebaum R.O."/>
            <person name="Kuo R.C."/>
            <person name="Labutti K."/>
            <person name="Haridas S."/>
            <person name="Kuo A."/>
            <person name="Salamov A."/>
            <person name="Ahrendt S.R."/>
            <person name="Lipzen A."/>
            <person name="Sullivan W."/>
            <person name="Andreopoulos W.B."/>
            <person name="Clum A."/>
            <person name="Lindquist E."/>
            <person name="Daum C."/>
            <person name="Ramamoorthy G.K."/>
            <person name="Gryganskyi A."/>
            <person name="Culley D."/>
            <person name="Magnuson J.K."/>
            <person name="James T.Y."/>
            <person name="O'Malley M.A."/>
            <person name="Stajich J.E."/>
            <person name="Spatafora J.W."/>
            <person name="Visel A."/>
            <person name="Grigoriev I.V."/>
        </authorList>
    </citation>
    <scope>NUCLEOTIDE SEQUENCE [LARGE SCALE GENOMIC DNA]</scope>
    <source>
        <strain evidence="2 3">NRRL 1336</strain>
    </source>
</reference>
<proteinExistence type="predicted"/>
<dbReference type="OrthoDB" id="529205at2759"/>
<sequence>MLPANRPILRKAISINAYRPYSALAGSANSNSKPNLKKESIISNAPNWDENDATESEADVKADRDPDDISSIEKKSANWFQQKTNNK</sequence>
<dbReference type="Proteomes" id="UP000193560">
    <property type="component" value="Unassembled WGS sequence"/>
</dbReference>
<dbReference type="AlphaFoldDB" id="A0A1X2IT03"/>
<comment type="caution">
    <text evidence="2">The sequence shown here is derived from an EMBL/GenBank/DDBJ whole genome shotgun (WGS) entry which is preliminary data.</text>
</comment>
<feature type="compositionally biased region" description="Polar residues" evidence="1">
    <location>
        <begin position="78"/>
        <end position="87"/>
    </location>
</feature>
<evidence type="ECO:0000313" key="3">
    <source>
        <dbReference type="Proteomes" id="UP000193560"/>
    </source>
</evidence>
<organism evidence="2 3">
    <name type="scientific">Absidia repens</name>
    <dbReference type="NCBI Taxonomy" id="90262"/>
    <lineage>
        <taxon>Eukaryota</taxon>
        <taxon>Fungi</taxon>
        <taxon>Fungi incertae sedis</taxon>
        <taxon>Mucoromycota</taxon>
        <taxon>Mucoromycotina</taxon>
        <taxon>Mucoromycetes</taxon>
        <taxon>Mucorales</taxon>
        <taxon>Cunninghamellaceae</taxon>
        <taxon>Absidia</taxon>
    </lineage>
</organism>
<feature type="region of interest" description="Disordered" evidence="1">
    <location>
        <begin position="25"/>
        <end position="87"/>
    </location>
</feature>
<gene>
    <name evidence="2" type="ORF">BCR42DRAFT_408015</name>
</gene>
<protein>
    <submittedName>
        <fullName evidence="2">Uncharacterized protein</fullName>
    </submittedName>
</protein>
<evidence type="ECO:0000256" key="1">
    <source>
        <dbReference type="SAM" id="MobiDB-lite"/>
    </source>
</evidence>
<keyword evidence="3" id="KW-1185">Reference proteome</keyword>
<dbReference type="EMBL" id="MCGE01000005">
    <property type="protein sequence ID" value="ORZ21661.1"/>
    <property type="molecule type" value="Genomic_DNA"/>
</dbReference>
<evidence type="ECO:0000313" key="2">
    <source>
        <dbReference type="EMBL" id="ORZ21661.1"/>
    </source>
</evidence>
<name>A0A1X2IT03_9FUNG</name>